<protein>
    <submittedName>
        <fullName evidence="1">Uncharacterized protein</fullName>
    </submittedName>
</protein>
<dbReference type="EMBL" id="JH795872">
    <property type="protein sequence ID" value="EJT98670.1"/>
    <property type="molecule type" value="Genomic_DNA"/>
</dbReference>
<gene>
    <name evidence="1" type="ORF">DACRYDRAFT_118479</name>
</gene>
<name>M5FPM8_DACPD</name>
<accession>M5FPM8</accession>
<dbReference type="STRING" id="1858805.M5FPM8"/>
<dbReference type="RefSeq" id="XP_040625568.1">
    <property type="nucleotide sequence ID" value="XM_040770587.1"/>
</dbReference>
<dbReference type="AlphaFoldDB" id="M5FPM8"/>
<dbReference type="OrthoDB" id="3268380at2759"/>
<organism evidence="1 2">
    <name type="scientific">Dacryopinax primogenitus (strain DJM 731)</name>
    <name type="common">Brown rot fungus</name>
    <dbReference type="NCBI Taxonomy" id="1858805"/>
    <lineage>
        <taxon>Eukaryota</taxon>
        <taxon>Fungi</taxon>
        <taxon>Dikarya</taxon>
        <taxon>Basidiomycota</taxon>
        <taxon>Agaricomycotina</taxon>
        <taxon>Dacrymycetes</taxon>
        <taxon>Dacrymycetales</taxon>
        <taxon>Dacrymycetaceae</taxon>
        <taxon>Dacryopinax</taxon>
    </lineage>
</organism>
<dbReference type="HOGENOM" id="CLU_670889_0_0_1"/>
<sequence>MTREFVTAFATFLATPIHSLPSEILLDIFDLAIDEIWTRNTKEGHDCAFKLSHVCHRWRNIMLNYSVMWHRIYIGDGHGQRSRTLECFRRIKNNRHFELNASPCSPYVVVDEDASGPALDIDINCGDSNKYCAGAVLCKNLHRVRKLRITASAEPMRVMSRYCKEPAPLLEELTIVPHGGSVRWATYITGVDMDEMFKKKSPRLRKVDVTLVHLRWPSPLLKDLRVLIVRYAPFGDWPQLYDLLDSLCASPELEELHLLCPPGALHSSYPEIGPAQDLFRDLVSDPIRADNTRVILKKLKMVALENAFLETIPMLLPFLDVPNGVELKLIADDDQSNLRLGPLPKCDFLDRAVALRITGLGFESRRASARLAALIDAMPKLTLLKLHAGAGQELVQHYIRELEDTTNWAN</sequence>
<evidence type="ECO:0000313" key="2">
    <source>
        <dbReference type="Proteomes" id="UP000030653"/>
    </source>
</evidence>
<evidence type="ECO:0000313" key="1">
    <source>
        <dbReference type="EMBL" id="EJT98670.1"/>
    </source>
</evidence>
<dbReference type="Gene3D" id="1.20.1280.50">
    <property type="match status" value="1"/>
</dbReference>
<keyword evidence="2" id="KW-1185">Reference proteome</keyword>
<reference evidence="1 2" key="1">
    <citation type="journal article" date="2012" name="Science">
        <title>The Paleozoic origin of enzymatic lignin decomposition reconstructed from 31 fungal genomes.</title>
        <authorList>
            <person name="Floudas D."/>
            <person name="Binder M."/>
            <person name="Riley R."/>
            <person name="Barry K."/>
            <person name="Blanchette R.A."/>
            <person name="Henrissat B."/>
            <person name="Martinez A.T."/>
            <person name="Otillar R."/>
            <person name="Spatafora J.W."/>
            <person name="Yadav J.S."/>
            <person name="Aerts A."/>
            <person name="Benoit I."/>
            <person name="Boyd A."/>
            <person name="Carlson A."/>
            <person name="Copeland A."/>
            <person name="Coutinho P.M."/>
            <person name="de Vries R.P."/>
            <person name="Ferreira P."/>
            <person name="Findley K."/>
            <person name="Foster B."/>
            <person name="Gaskell J."/>
            <person name="Glotzer D."/>
            <person name="Gorecki P."/>
            <person name="Heitman J."/>
            <person name="Hesse C."/>
            <person name="Hori C."/>
            <person name="Igarashi K."/>
            <person name="Jurgens J.A."/>
            <person name="Kallen N."/>
            <person name="Kersten P."/>
            <person name="Kohler A."/>
            <person name="Kuees U."/>
            <person name="Kumar T.K.A."/>
            <person name="Kuo A."/>
            <person name="LaButti K."/>
            <person name="Larrondo L.F."/>
            <person name="Lindquist E."/>
            <person name="Ling A."/>
            <person name="Lombard V."/>
            <person name="Lucas S."/>
            <person name="Lundell T."/>
            <person name="Martin R."/>
            <person name="McLaughlin D.J."/>
            <person name="Morgenstern I."/>
            <person name="Morin E."/>
            <person name="Murat C."/>
            <person name="Nagy L.G."/>
            <person name="Nolan M."/>
            <person name="Ohm R.A."/>
            <person name="Patyshakuliyeva A."/>
            <person name="Rokas A."/>
            <person name="Ruiz-Duenas F.J."/>
            <person name="Sabat G."/>
            <person name="Salamov A."/>
            <person name="Samejima M."/>
            <person name="Schmutz J."/>
            <person name="Slot J.C."/>
            <person name="St John F."/>
            <person name="Stenlid J."/>
            <person name="Sun H."/>
            <person name="Sun S."/>
            <person name="Syed K."/>
            <person name="Tsang A."/>
            <person name="Wiebenga A."/>
            <person name="Young D."/>
            <person name="Pisabarro A."/>
            <person name="Eastwood D.C."/>
            <person name="Martin F."/>
            <person name="Cullen D."/>
            <person name="Grigoriev I.V."/>
            <person name="Hibbett D.S."/>
        </authorList>
    </citation>
    <scope>NUCLEOTIDE SEQUENCE [LARGE SCALE GENOMIC DNA]</scope>
    <source>
        <strain evidence="1 2">DJM-731 SS1</strain>
    </source>
</reference>
<dbReference type="GeneID" id="63685649"/>
<proteinExistence type="predicted"/>
<dbReference type="Proteomes" id="UP000030653">
    <property type="component" value="Unassembled WGS sequence"/>
</dbReference>